<gene>
    <name evidence="2" type="ORF">EC844_13417</name>
</gene>
<dbReference type="InterPro" id="IPR046513">
    <property type="entry name" value="DUF6691"/>
</dbReference>
<feature type="transmembrane region" description="Helical" evidence="1">
    <location>
        <begin position="89"/>
        <end position="116"/>
    </location>
</feature>
<keyword evidence="1" id="KW-0812">Transmembrane</keyword>
<protein>
    <recommendedName>
        <fullName evidence="4">YeeE/YedE family protein</fullName>
    </recommendedName>
</protein>
<dbReference type="EMBL" id="SLVJ01000034">
    <property type="protein sequence ID" value="TCM60266.1"/>
    <property type="molecule type" value="Genomic_DNA"/>
</dbReference>
<evidence type="ECO:0000256" key="1">
    <source>
        <dbReference type="SAM" id="Phobius"/>
    </source>
</evidence>
<feature type="transmembrane region" description="Helical" evidence="1">
    <location>
        <begin position="47"/>
        <end position="66"/>
    </location>
</feature>
<keyword evidence="1" id="KW-0472">Membrane</keyword>
<reference evidence="2 3" key="1">
    <citation type="submission" date="2019-03" db="EMBL/GenBank/DDBJ databases">
        <title>Genomic analyses of the natural microbiome of Caenorhabditis elegans.</title>
        <authorList>
            <person name="Samuel B."/>
        </authorList>
    </citation>
    <scope>NUCLEOTIDE SEQUENCE [LARGE SCALE GENOMIC DNA]</scope>
    <source>
        <strain evidence="2 3">JUb89</strain>
    </source>
</reference>
<comment type="caution">
    <text evidence="2">The sequence shown here is derived from an EMBL/GenBank/DDBJ whole genome shotgun (WGS) entry which is preliminary data.</text>
</comment>
<accession>A0A4R1XBJ7</accession>
<keyword evidence="1" id="KW-1133">Transmembrane helix</keyword>
<dbReference type="AlphaFoldDB" id="A0A4R1XBJ7"/>
<dbReference type="OrthoDB" id="9790409at2"/>
<evidence type="ECO:0008006" key="4">
    <source>
        <dbReference type="Google" id="ProtNLM"/>
    </source>
</evidence>
<evidence type="ECO:0000313" key="3">
    <source>
        <dbReference type="Proteomes" id="UP000294963"/>
    </source>
</evidence>
<keyword evidence="3" id="KW-1185">Reference proteome</keyword>
<sequence length="142" mass="15418">MTHTIFKNICAFMFGGLFSIGLLLSGLSNPEKVIGFLDFFGQWDPSLAFVMLGAIMVVIFPMQMAIRKPITVFKQSIELPTKQQIDRKLIIGAVLFGIGWGISGICPAPSFTLIGLGYGEGLYFIVAMGIGVWVYGKIFGAS</sequence>
<dbReference type="Pfam" id="PF20398">
    <property type="entry name" value="DUF6691"/>
    <property type="match status" value="1"/>
</dbReference>
<dbReference type="Proteomes" id="UP000294963">
    <property type="component" value="Unassembled WGS sequence"/>
</dbReference>
<feature type="transmembrane region" description="Helical" evidence="1">
    <location>
        <begin position="9"/>
        <end position="27"/>
    </location>
</feature>
<name>A0A4R1XBJ7_ACICA</name>
<proteinExistence type="predicted"/>
<feature type="transmembrane region" description="Helical" evidence="1">
    <location>
        <begin position="122"/>
        <end position="140"/>
    </location>
</feature>
<evidence type="ECO:0000313" key="2">
    <source>
        <dbReference type="EMBL" id="TCM60266.1"/>
    </source>
</evidence>
<organism evidence="2 3">
    <name type="scientific">Acinetobacter calcoaceticus</name>
    <dbReference type="NCBI Taxonomy" id="471"/>
    <lineage>
        <taxon>Bacteria</taxon>
        <taxon>Pseudomonadati</taxon>
        <taxon>Pseudomonadota</taxon>
        <taxon>Gammaproteobacteria</taxon>
        <taxon>Moraxellales</taxon>
        <taxon>Moraxellaceae</taxon>
        <taxon>Acinetobacter</taxon>
        <taxon>Acinetobacter calcoaceticus/baumannii complex</taxon>
    </lineage>
</organism>